<evidence type="ECO:0000256" key="2">
    <source>
        <dbReference type="ARBA" id="ARBA00022448"/>
    </source>
</evidence>
<keyword evidence="5 9" id="KW-0653">Protein transport</keyword>
<dbReference type="EMBL" id="CP045798">
    <property type="protein sequence ID" value="QNB47430.1"/>
    <property type="molecule type" value="Genomic_DNA"/>
</dbReference>
<evidence type="ECO:0000256" key="3">
    <source>
        <dbReference type="ARBA" id="ARBA00022475"/>
    </source>
</evidence>
<keyword evidence="8 9" id="KW-0472">Membrane</keyword>
<evidence type="ECO:0000256" key="7">
    <source>
        <dbReference type="ARBA" id="ARBA00023010"/>
    </source>
</evidence>
<sequence>MSVAKGEKVSFFDRVKKHYRGVTGELKKVHWPNRKELVSYTTVVLVSCVLVGVAIWIVDSGVSFLMGLILK</sequence>
<dbReference type="RefSeq" id="WP_034425470.1">
    <property type="nucleotide sequence ID" value="NZ_CP045798.1"/>
</dbReference>
<dbReference type="HAMAP" id="MF_00422">
    <property type="entry name" value="SecE"/>
    <property type="match status" value="1"/>
</dbReference>
<dbReference type="GO" id="GO:0006605">
    <property type="term" value="P:protein targeting"/>
    <property type="evidence" value="ECO:0007669"/>
    <property type="project" value="UniProtKB-UniRule"/>
</dbReference>
<keyword evidence="2 9" id="KW-0813">Transport</keyword>
<proteinExistence type="inferred from homology"/>
<dbReference type="GO" id="GO:0009306">
    <property type="term" value="P:protein secretion"/>
    <property type="evidence" value="ECO:0007669"/>
    <property type="project" value="UniProtKB-UniRule"/>
</dbReference>
<evidence type="ECO:0000313" key="11">
    <source>
        <dbReference type="Proteomes" id="UP000515847"/>
    </source>
</evidence>
<dbReference type="Pfam" id="PF00584">
    <property type="entry name" value="SecE"/>
    <property type="match status" value="1"/>
</dbReference>
<dbReference type="PANTHER" id="PTHR33910">
    <property type="entry name" value="PROTEIN TRANSLOCASE SUBUNIT SECE"/>
    <property type="match status" value="1"/>
</dbReference>
<dbReference type="AlphaFoldDB" id="A0A7G6E5S6"/>
<feature type="transmembrane region" description="Helical" evidence="9">
    <location>
        <begin position="37"/>
        <end position="58"/>
    </location>
</feature>
<dbReference type="GO" id="GO:0043952">
    <property type="term" value="P:protein transport by the Sec complex"/>
    <property type="evidence" value="ECO:0007669"/>
    <property type="project" value="UniProtKB-UniRule"/>
</dbReference>
<keyword evidence="3 9" id="KW-1003">Cell membrane</keyword>
<evidence type="ECO:0000256" key="6">
    <source>
        <dbReference type="ARBA" id="ARBA00022989"/>
    </source>
</evidence>
<dbReference type="PANTHER" id="PTHR33910:SF1">
    <property type="entry name" value="PROTEIN TRANSLOCASE SUBUNIT SECE"/>
    <property type="match status" value="1"/>
</dbReference>
<evidence type="ECO:0000256" key="4">
    <source>
        <dbReference type="ARBA" id="ARBA00022692"/>
    </source>
</evidence>
<evidence type="ECO:0000256" key="9">
    <source>
        <dbReference type="HAMAP-Rule" id="MF_00422"/>
    </source>
</evidence>
<keyword evidence="6 9" id="KW-1133">Transmembrane helix</keyword>
<dbReference type="Proteomes" id="UP000515847">
    <property type="component" value="Chromosome"/>
</dbReference>
<dbReference type="GO" id="GO:0008320">
    <property type="term" value="F:protein transmembrane transporter activity"/>
    <property type="evidence" value="ECO:0007669"/>
    <property type="project" value="UniProtKB-UniRule"/>
</dbReference>
<evidence type="ECO:0000256" key="1">
    <source>
        <dbReference type="ARBA" id="ARBA00004370"/>
    </source>
</evidence>
<dbReference type="OrthoDB" id="9799073at2"/>
<dbReference type="InterPro" id="IPR038379">
    <property type="entry name" value="SecE_sf"/>
</dbReference>
<name>A0A7G6E5S6_THEFR</name>
<keyword evidence="11" id="KW-1185">Reference proteome</keyword>
<reference evidence="10 11" key="1">
    <citation type="journal article" date="2019" name="Front. Microbiol.">
        <title>Thermoanaerosceptrum fracticalcis gen. nov. sp. nov., a Novel Fumarate-Fermenting Microorganism From a Deep Fractured Carbonate Aquifer of the US Great Basin.</title>
        <authorList>
            <person name="Hamilton-Brehm S.D."/>
            <person name="Stewart L.E."/>
            <person name="Zavarin M."/>
            <person name="Caldwell M."/>
            <person name="Lawson P.A."/>
            <person name="Onstott T.C."/>
            <person name="Grzymski J."/>
            <person name="Neveux I."/>
            <person name="Lollar B.S."/>
            <person name="Russell C.E."/>
            <person name="Moser D.P."/>
        </authorList>
    </citation>
    <scope>NUCLEOTIDE SEQUENCE [LARGE SCALE GENOMIC DNA]</scope>
    <source>
        <strain evidence="10 11">DRI-13</strain>
    </source>
</reference>
<evidence type="ECO:0000256" key="8">
    <source>
        <dbReference type="ARBA" id="ARBA00023136"/>
    </source>
</evidence>
<dbReference type="KEGG" id="tfr:BR63_14760"/>
<dbReference type="InterPro" id="IPR005807">
    <property type="entry name" value="SecE_bac"/>
</dbReference>
<keyword evidence="7 9" id="KW-0811">Translocation</keyword>
<dbReference type="Gene3D" id="1.20.5.1030">
    <property type="entry name" value="Preprotein translocase secy subunit"/>
    <property type="match status" value="1"/>
</dbReference>
<keyword evidence="4 9" id="KW-0812">Transmembrane</keyword>
<dbReference type="NCBIfam" id="TIGR00964">
    <property type="entry name" value="secE_bact"/>
    <property type="match status" value="1"/>
</dbReference>
<evidence type="ECO:0000256" key="5">
    <source>
        <dbReference type="ARBA" id="ARBA00022927"/>
    </source>
</evidence>
<dbReference type="GO" id="GO:0065002">
    <property type="term" value="P:intracellular protein transmembrane transport"/>
    <property type="evidence" value="ECO:0007669"/>
    <property type="project" value="UniProtKB-UniRule"/>
</dbReference>
<accession>A0A7G6E5S6</accession>
<dbReference type="InterPro" id="IPR001901">
    <property type="entry name" value="Translocase_SecE/Sec61-g"/>
</dbReference>
<organism evidence="10 11">
    <name type="scientific">Thermanaerosceptrum fracticalcis</name>
    <dbReference type="NCBI Taxonomy" id="1712410"/>
    <lineage>
        <taxon>Bacteria</taxon>
        <taxon>Bacillati</taxon>
        <taxon>Bacillota</taxon>
        <taxon>Clostridia</taxon>
        <taxon>Eubacteriales</taxon>
        <taxon>Peptococcaceae</taxon>
        <taxon>Thermanaerosceptrum</taxon>
    </lineage>
</organism>
<comment type="function">
    <text evidence="9">Essential subunit of the Sec protein translocation channel SecYEG. Clamps together the 2 halves of SecY. May contact the channel plug during translocation.</text>
</comment>
<dbReference type="GO" id="GO:0005886">
    <property type="term" value="C:plasma membrane"/>
    <property type="evidence" value="ECO:0007669"/>
    <property type="project" value="UniProtKB-SubCell"/>
</dbReference>
<gene>
    <name evidence="9 10" type="primary">secE</name>
    <name evidence="10" type="ORF">BR63_14760</name>
</gene>
<evidence type="ECO:0000313" key="10">
    <source>
        <dbReference type="EMBL" id="QNB47430.1"/>
    </source>
</evidence>
<comment type="similarity">
    <text evidence="9">Belongs to the SecE/SEC61-gamma family.</text>
</comment>
<comment type="subcellular location">
    <subcellularLocation>
        <location evidence="9">Cell membrane</location>
        <topology evidence="9">Single-pass membrane protein</topology>
    </subcellularLocation>
    <subcellularLocation>
        <location evidence="1">Membrane</location>
    </subcellularLocation>
</comment>
<protein>
    <recommendedName>
        <fullName evidence="9">Protein translocase subunit SecE</fullName>
    </recommendedName>
</protein>
<comment type="subunit">
    <text evidence="9">Component of the Sec protein translocase complex. Heterotrimer consisting of SecY, SecE and SecG subunits. The heterotrimers can form oligomers, although 1 heterotrimer is thought to be able to translocate proteins. Interacts with the ribosome. Interacts with SecDF, and other proteins may be involved. Interacts with SecA.</text>
</comment>